<dbReference type="STRING" id="1235591.CAK95_27570"/>
<dbReference type="SUPFAM" id="SSF53850">
    <property type="entry name" value="Periplasmic binding protein-like II"/>
    <property type="match status" value="1"/>
</dbReference>
<gene>
    <name evidence="2" type="ORF">CAK95_27570</name>
</gene>
<evidence type="ECO:0000256" key="1">
    <source>
        <dbReference type="ARBA" id="ARBA00006987"/>
    </source>
</evidence>
<organism evidence="2 3">
    <name type="scientific">Pseudorhodoplanes sinuspersici</name>
    <dbReference type="NCBI Taxonomy" id="1235591"/>
    <lineage>
        <taxon>Bacteria</taxon>
        <taxon>Pseudomonadati</taxon>
        <taxon>Pseudomonadota</taxon>
        <taxon>Alphaproteobacteria</taxon>
        <taxon>Hyphomicrobiales</taxon>
        <taxon>Pseudorhodoplanes</taxon>
    </lineage>
</organism>
<proteinExistence type="inferred from homology"/>
<dbReference type="EMBL" id="CP021112">
    <property type="protein sequence ID" value="ARQ02450.1"/>
    <property type="molecule type" value="Genomic_DNA"/>
</dbReference>
<evidence type="ECO:0000313" key="3">
    <source>
        <dbReference type="Proteomes" id="UP000194137"/>
    </source>
</evidence>
<evidence type="ECO:0008006" key="4">
    <source>
        <dbReference type="Google" id="ProtNLM"/>
    </source>
</evidence>
<dbReference type="Gene3D" id="3.40.190.150">
    <property type="entry name" value="Bordetella uptake gene, domain 1"/>
    <property type="match status" value="1"/>
</dbReference>
<dbReference type="PIRSF" id="PIRSF017082">
    <property type="entry name" value="YflP"/>
    <property type="match status" value="1"/>
</dbReference>
<dbReference type="CDD" id="cd13578">
    <property type="entry name" value="PBP2_Bug27"/>
    <property type="match status" value="1"/>
</dbReference>
<dbReference type="Pfam" id="PF03401">
    <property type="entry name" value="TctC"/>
    <property type="match status" value="1"/>
</dbReference>
<reference evidence="2 3" key="1">
    <citation type="submission" date="2017-05" db="EMBL/GenBank/DDBJ databases">
        <title>Full genome sequence of Pseudorhodoplanes sinuspersici.</title>
        <authorList>
            <person name="Dastgheib S.M.M."/>
            <person name="Shavandi M."/>
            <person name="Tirandaz H."/>
        </authorList>
    </citation>
    <scope>NUCLEOTIDE SEQUENCE [LARGE SCALE GENOMIC DNA]</scope>
    <source>
        <strain evidence="2 3">RIPI110</strain>
    </source>
</reference>
<dbReference type="AlphaFoldDB" id="A0A1W6ZYR4"/>
<name>A0A1W6ZYR4_9HYPH</name>
<keyword evidence="3" id="KW-1185">Reference proteome</keyword>
<dbReference type="Gene3D" id="3.40.190.10">
    <property type="entry name" value="Periplasmic binding protein-like II"/>
    <property type="match status" value="1"/>
</dbReference>
<dbReference type="KEGG" id="psin:CAK95_27570"/>
<dbReference type="PANTHER" id="PTHR42928">
    <property type="entry name" value="TRICARBOXYLATE-BINDING PROTEIN"/>
    <property type="match status" value="1"/>
</dbReference>
<comment type="similarity">
    <text evidence="1">Belongs to the UPF0065 (bug) family.</text>
</comment>
<protein>
    <recommendedName>
        <fullName evidence="4">Tripartite tricarboxylate transporter substrate binding protein</fullName>
    </recommendedName>
</protein>
<sequence>MFLGGFQVLQTDAIGCARRHARCVMALVFAAAMLLGAPASWAQDYPNRPVKIIVPFPAGGTADAVPRLVAEWLSRKWGQPVVIENPTGAAGNIGTDQAYRAEPDGYTLLSAPPPPLVINLNLYPNLPFDPMKFEPIAILAQVPNGVIVNPSRVSAKTLPEFLSYLKANPGKVTSATQGNGTTSHLTSEMLQMMGQVKVQHIPYRGTAPALQDLLSGNVDFMCDNLGVSLPLVDSGKLRLLAVASPKRMASLPNMPTVAETLPGFESVAWYAVVAPPKTPKAITEKINADINEALRDPQLQDRLKKLSAEVVGGSTEATAKYLRDEVERWHKVIKAANVKLQ</sequence>
<accession>A0A1W6ZYR4</accession>
<dbReference type="Proteomes" id="UP000194137">
    <property type="component" value="Chromosome"/>
</dbReference>
<dbReference type="InterPro" id="IPR005064">
    <property type="entry name" value="BUG"/>
</dbReference>
<evidence type="ECO:0000313" key="2">
    <source>
        <dbReference type="EMBL" id="ARQ02450.1"/>
    </source>
</evidence>
<dbReference type="InterPro" id="IPR042100">
    <property type="entry name" value="Bug_dom1"/>
</dbReference>
<dbReference type="PANTHER" id="PTHR42928:SF5">
    <property type="entry name" value="BLR1237 PROTEIN"/>
    <property type="match status" value="1"/>
</dbReference>